<evidence type="ECO:0000259" key="9">
    <source>
        <dbReference type="PROSITE" id="PS50126"/>
    </source>
</evidence>
<evidence type="ECO:0000256" key="5">
    <source>
        <dbReference type="ARBA" id="ARBA00022839"/>
    </source>
</evidence>
<evidence type="ECO:0000256" key="2">
    <source>
        <dbReference type="ARBA" id="ARBA00022490"/>
    </source>
</evidence>
<dbReference type="HAMAP" id="MF_01895">
    <property type="entry name" value="RNase_R"/>
    <property type="match status" value="1"/>
</dbReference>
<evidence type="ECO:0000313" key="11">
    <source>
        <dbReference type="Proteomes" id="UP001204579"/>
    </source>
</evidence>
<dbReference type="InterPro" id="IPR001900">
    <property type="entry name" value="RNase_II/R"/>
</dbReference>
<dbReference type="SMART" id="SM00955">
    <property type="entry name" value="RNB"/>
    <property type="match status" value="1"/>
</dbReference>
<dbReference type="SUPFAM" id="SSF50249">
    <property type="entry name" value="Nucleic acid-binding proteins"/>
    <property type="match status" value="3"/>
</dbReference>
<organism evidence="10 11">
    <name type="scientific">Phocaeicola barnesiae</name>
    <dbReference type="NCBI Taxonomy" id="376804"/>
    <lineage>
        <taxon>Bacteria</taxon>
        <taxon>Pseudomonadati</taxon>
        <taxon>Bacteroidota</taxon>
        <taxon>Bacteroidia</taxon>
        <taxon>Bacteroidales</taxon>
        <taxon>Bacteroidaceae</taxon>
        <taxon>Phocaeicola</taxon>
    </lineage>
</organism>
<comment type="similarity">
    <text evidence="7">Belongs to the RNR ribonuclease family. RNase R subfamily.</text>
</comment>
<dbReference type="AlphaFoldDB" id="A0AAW5N919"/>
<accession>A0AAW5N919</accession>
<sequence length="749" mass="85333">MAKKKKEKKGGKRMKKKELVEMLISYIRIRPLEAFSLKQLFQGLNLTTHPLKMLCTDIVQEMVEDNFLIEVEKGRYKLNDKGQILTGTFQRKSNGKNSFIPEDGGEPIFIAERNSAHAMNNDKVKVALCAKCKKKSLEGQVIEILERANTTFVGTLKVSKNYAFLLTETSTLANDIFIPKDKLKGGKDGDKAVVKITEWPEEAKNPFGAVIDILGKAGENTTEMHAILAEYGLPYTYPQNVEAAAEKIPAEITPEDYAEREDCREVVTFTIDPKDAKDFDDALSIRQLKPGLWEVGVHIADVSHYVKEGSIIDKEAAQRATSVYLVDRTIPMLPERLCNFICSLRPDEEKLAYSVIFTLNERAEVKDYRIRHTVIKSNRRFTYEEAQQIIETGEGEYKEEILTLNKLAQILREKRMANGSINFDRCEVRFEIDETGKPLSVYFKESKEANKLIEEFMLLANRTVAEHIGKVPKNKKAKVLPYRIHDLPDPDKLDNLSQFIARFGYKIRTGGSKTDVSKSINRLLADINGKKEQNLIETVSLRAMQKARYSIHNIGHYGLAFDYYTHFTSPIRRYPDLMVHRLLTRYLAGGRTAQADKYEALCEHSSAMEQTAASAERASIKYKQVEFMGERIGNVYDGVISGVTEWGLYVEINENKCEGMVSMRDLGNDYYEFDEKNYCLIGRRHHQKFSLGDPIQIKVARANLEKKQLDFVLADNVLKPDVPETETKAAEPVKETKKSGSRRKNSKKR</sequence>
<feature type="domain" description="S1 motif" evidence="9">
    <location>
        <begin position="633"/>
        <end position="714"/>
    </location>
</feature>
<keyword evidence="2 7" id="KW-0963">Cytoplasm</keyword>
<dbReference type="InterPro" id="IPR012340">
    <property type="entry name" value="NA-bd_OB-fold"/>
</dbReference>
<dbReference type="PROSITE" id="PS50126">
    <property type="entry name" value="S1"/>
    <property type="match status" value="1"/>
</dbReference>
<dbReference type="GO" id="GO:0003723">
    <property type="term" value="F:RNA binding"/>
    <property type="evidence" value="ECO:0007669"/>
    <property type="project" value="UniProtKB-UniRule"/>
</dbReference>
<name>A0AAW5N919_9BACT</name>
<gene>
    <name evidence="7 10" type="primary">rnr</name>
    <name evidence="10" type="ORF">NW209_13520</name>
</gene>
<feature type="compositionally biased region" description="Basic residues" evidence="8">
    <location>
        <begin position="739"/>
        <end position="749"/>
    </location>
</feature>
<evidence type="ECO:0000256" key="7">
    <source>
        <dbReference type="HAMAP-Rule" id="MF_01895"/>
    </source>
</evidence>
<dbReference type="CDD" id="cd04471">
    <property type="entry name" value="S1_RNase_R"/>
    <property type="match status" value="1"/>
</dbReference>
<proteinExistence type="inferred from homology"/>
<evidence type="ECO:0000256" key="1">
    <source>
        <dbReference type="ARBA" id="ARBA00001849"/>
    </source>
</evidence>
<keyword evidence="3 7" id="KW-0540">Nuclease</keyword>
<dbReference type="SMART" id="SM00316">
    <property type="entry name" value="S1"/>
    <property type="match status" value="1"/>
</dbReference>
<dbReference type="RefSeq" id="WP_258336178.1">
    <property type="nucleotide sequence ID" value="NZ_JANRHJ010000017.1"/>
</dbReference>
<evidence type="ECO:0000313" key="10">
    <source>
        <dbReference type="EMBL" id="MCR8875017.1"/>
    </source>
</evidence>
<comment type="catalytic activity">
    <reaction evidence="1 7">
        <text>Exonucleolytic cleavage in the 3'- to 5'-direction to yield nucleoside 5'-phosphates.</text>
        <dbReference type="EC" id="3.1.13.1"/>
    </reaction>
</comment>
<dbReference type="InterPro" id="IPR011805">
    <property type="entry name" value="RNase_R"/>
</dbReference>
<dbReference type="Pfam" id="PF17876">
    <property type="entry name" value="CSD2"/>
    <property type="match status" value="1"/>
</dbReference>
<comment type="subcellular location">
    <subcellularLocation>
        <location evidence="7">Cytoplasm</location>
    </subcellularLocation>
</comment>
<protein>
    <recommendedName>
        <fullName evidence="7">Ribonuclease R</fullName>
        <shortName evidence="7">RNase R</shortName>
        <ecNumber evidence="7">3.1.13.1</ecNumber>
    </recommendedName>
</protein>
<dbReference type="NCBIfam" id="TIGR02063">
    <property type="entry name" value="RNase_R"/>
    <property type="match status" value="1"/>
</dbReference>
<dbReference type="Proteomes" id="UP001204579">
    <property type="component" value="Unassembled WGS sequence"/>
</dbReference>
<dbReference type="Gene3D" id="2.40.50.140">
    <property type="entry name" value="Nucleic acid-binding proteins"/>
    <property type="match status" value="2"/>
</dbReference>
<dbReference type="InterPro" id="IPR022966">
    <property type="entry name" value="RNase_II/R_CS"/>
</dbReference>
<dbReference type="PANTHER" id="PTHR23355:SF9">
    <property type="entry name" value="DIS3-LIKE EXONUCLEASE 2"/>
    <property type="match status" value="1"/>
</dbReference>
<evidence type="ECO:0000256" key="6">
    <source>
        <dbReference type="ARBA" id="ARBA00022884"/>
    </source>
</evidence>
<dbReference type="EC" id="3.1.13.1" evidence="7"/>
<feature type="region of interest" description="Disordered" evidence="8">
    <location>
        <begin position="723"/>
        <end position="749"/>
    </location>
</feature>
<evidence type="ECO:0000256" key="4">
    <source>
        <dbReference type="ARBA" id="ARBA00022801"/>
    </source>
</evidence>
<dbReference type="PANTHER" id="PTHR23355">
    <property type="entry name" value="RIBONUCLEASE"/>
    <property type="match status" value="1"/>
</dbReference>
<keyword evidence="5 7" id="KW-0269">Exonuclease</keyword>
<dbReference type="GO" id="GO:0005829">
    <property type="term" value="C:cytosol"/>
    <property type="evidence" value="ECO:0007669"/>
    <property type="project" value="TreeGrafter"/>
</dbReference>
<dbReference type="NCBIfam" id="TIGR00358">
    <property type="entry name" value="3_prime_RNase"/>
    <property type="match status" value="1"/>
</dbReference>
<feature type="compositionally biased region" description="Basic and acidic residues" evidence="8">
    <location>
        <begin position="723"/>
        <end position="738"/>
    </location>
</feature>
<dbReference type="Pfam" id="PF00773">
    <property type="entry name" value="RNB"/>
    <property type="match status" value="1"/>
</dbReference>
<dbReference type="GO" id="GO:0008859">
    <property type="term" value="F:exoribonuclease II activity"/>
    <property type="evidence" value="ECO:0007669"/>
    <property type="project" value="UniProtKB-UniRule"/>
</dbReference>
<keyword evidence="6 7" id="KW-0694">RNA-binding</keyword>
<dbReference type="InterPro" id="IPR004476">
    <property type="entry name" value="RNase_II/RNase_R"/>
</dbReference>
<evidence type="ECO:0000256" key="8">
    <source>
        <dbReference type="SAM" id="MobiDB-lite"/>
    </source>
</evidence>
<dbReference type="EMBL" id="JANRHJ010000017">
    <property type="protein sequence ID" value="MCR8875017.1"/>
    <property type="molecule type" value="Genomic_DNA"/>
</dbReference>
<dbReference type="Pfam" id="PF00575">
    <property type="entry name" value="S1"/>
    <property type="match status" value="1"/>
</dbReference>
<reference evidence="10 11" key="1">
    <citation type="submission" date="2022-08" db="EMBL/GenBank/DDBJ databases">
        <authorList>
            <person name="Zeman M."/>
            <person name="Kubasova T."/>
        </authorList>
    </citation>
    <scope>NUCLEOTIDE SEQUENCE [LARGE SCALE GENOMIC DNA]</scope>
    <source>
        <strain evidence="10 11">ET62</strain>
    </source>
</reference>
<evidence type="ECO:0000256" key="3">
    <source>
        <dbReference type="ARBA" id="ARBA00022722"/>
    </source>
</evidence>
<dbReference type="InterPro" id="IPR003029">
    <property type="entry name" value="S1_domain"/>
</dbReference>
<dbReference type="InterPro" id="IPR050180">
    <property type="entry name" value="RNR_Ribonuclease"/>
</dbReference>
<comment type="function">
    <text evidence="7">3'-5' exoribonuclease that releases 5'-nucleoside monophosphates and is involved in maturation of structured RNAs.</text>
</comment>
<keyword evidence="4 7" id="KW-0378">Hydrolase</keyword>
<dbReference type="FunFam" id="2.40.50.140:FF:000227">
    <property type="entry name" value="Ribonuclease R"/>
    <property type="match status" value="1"/>
</dbReference>
<comment type="caution">
    <text evidence="10">The sequence shown here is derived from an EMBL/GenBank/DDBJ whole genome shotgun (WGS) entry which is preliminary data.</text>
</comment>
<dbReference type="InterPro" id="IPR040476">
    <property type="entry name" value="CSD2"/>
</dbReference>
<dbReference type="PROSITE" id="PS01175">
    <property type="entry name" value="RIBONUCLEASE_II"/>
    <property type="match status" value="1"/>
</dbReference>
<dbReference type="GO" id="GO:0006402">
    <property type="term" value="P:mRNA catabolic process"/>
    <property type="evidence" value="ECO:0007669"/>
    <property type="project" value="TreeGrafter"/>
</dbReference>
<keyword evidence="11" id="KW-1185">Reference proteome</keyword>